<keyword evidence="3 8" id="KW-0812">Transmembrane</keyword>
<comment type="similarity">
    <text evidence="2">Belongs to the cation diffusion facilitator (CDF) transporter (TC 2.A.4) family. SLC30A subfamily.</text>
</comment>
<reference evidence="10 11" key="1">
    <citation type="journal article" date="2019" name="Proc. Natl. Acad. Sci. U.S.A.">
        <title>Regulatory changes in pterin and carotenoid genes underlie balanced color polymorphisms in the wall lizard.</title>
        <authorList>
            <person name="Andrade P."/>
            <person name="Pinho C."/>
            <person name="Perez I de Lanuza G."/>
            <person name="Afonso S."/>
            <person name="Brejcha J."/>
            <person name="Rubin C.J."/>
            <person name="Wallerman O."/>
            <person name="Pereira P."/>
            <person name="Sabatino S.J."/>
            <person name="Bellati A."/>
            <person name="Pellitteri-Rosa D."/>
            <person name="Bosakova Z."/>
            <person name="Bunikis I."/>
            <person name="Carretero M.A."/>
            <person name="Feiner N."/>
            <person name="Marsik P."/>
            <person name="Pauperio F."/>
            <person name="Salvi D."/>
            <person name="Soler L."/>
            <person name="While G.M."/>
            <person name="Uller T."/>
            <person name="Font E."/>
            <person name="Andersson L."/>
            <person name="Carneiro M."/>
        </authorList>
    </citation>
    <scope>NUCLEOTIDE SEQUENCE</scope>
</reference>
<evidence type="ECO:0000256" key="5">
    <source>
        <dbReference type="ARBA" id="ARBA00022989"/>
    </source>
</evidence>
<feature type="region of interest" description="Disordered" evidence="7">
    <location>
        <begin position="434"/>
        <end position="453"/>
    </location>
</feature>
<dbReference type="GO" id="GO:0019855">
    <property type="term" value="F:calcium channel inhibitor activity"/>
    <property type="evidence" value="ECO:0007669"/>
    <property type="project" value="TreeGrafter"/>
</dbReference>
<reference evidence="10" key="3">
    <citation type="submission" date="2025-09" db="UniProtKB">
        <authorList>
            <consortium name="Ensembl"/>
        </authorList>
    </citation>
    <scope>IDENTIFICATION</scope>
</reference>
<feature type="transmembrane region" description="Helical" evidence="8">
    <location>
        <begin position="33"/>
        <end position="53"/>
    </location>
</feature>
<dbReference type="GO" id="GO:0010312">
    <property type="term" value="P:detoxification of zinc ion"/>
    <property type="evidence" value="ECO:0007669"/>
    <property type="project" value="TreeGrafter"/>
</dbReference>
<reference evidence="10" key="2">
    <citation type="submission" date="2025-08" db="UniProtKB">
        <authorList>
            <consortium name="Ensembl"/>
        </authorList>
    </citation>
    <scope>IDENTIFICATION</scope>
</reference>
<name>A0A670JKZ4_PODMU</name>
<evidence type="ECO:0000256" key="7">
    <source>
        <dbReference type="SAM" id="MobiDB-lite"/>
    </source>
</evidence>
<feature type="transmembrane region" description="Helical" evidence="8">
    <location>
        <begin position="73"/>
        <end position="95"/>
    </location>
</feature>
<evidence type="ECO:0000256" key="3">
    <source>
        <dbReference type="ARBA" id="ARBA00022692"/>
    </source>
</evidence>
<feature type="transmembrane region" description="Helical" evidence="8">
    <location>
        <begin position="271"/>
        <end position="295"/>
    </location>
</feature>
<dbReference type="Proteomes" id="UP000472272">
    <property type="component" value="Chromosome 16"/>
</dbReference>
<evidence type="ECO:0000256" key="2">
    <source>
        <dbReference type="ARBA" id="ARBA00008873"/>
    </source>
</evidence>
<dbReference type="GO" id="GO:0006882">
    <property type="term" value="P:intracellular zinc ion homeostasis"/>
    <property type="evidence" value="ECO:0007669"/>
    <property type="project" value="TreeGrafter"/>
</dbReference>
<dbReference type="GeneTree" id="ENSGT00940000156484"/>
<dbReference type="InterPro" id="IPR058533">
    <property type="entry name" value="Cation_efflux_TM"/>
</dbReference>
<evidence type="ECO:0000256" key="4">
    <source>
        <dbReference type="ARBA" id="ARBA00022833"/>
    </source>
</evidence>
<protein>
    <recommendedName>
        <fullName evidence="9">Cation efflux protein transmembrane domain-containing protein</fullName>
    </recommendedName>
</protein>
<dbReference type="GO" id="GO:0016020">
    <property type="term" value="C:membrane"/>
    <property type="evidence" value="ECO:0007669"/>
    <property type="project" value="UniProtKB-SubCell"/>
</dbReference>
<dbReference type="PANTHER" id="PTHR45820:SF1">
    <property type="entry name" value="PROTON-COUPLED ZINC ANTIPORTER SLC30A1"/>
    <property type="match status" value="1"/>
</dbReference>
<accession>A0A670JKZ4</accession>
<proteinExistence type="inferred from homology"/>
<feature type="transmembrane region" description="Helical" evidence="8">
    <location>
        <begin position="212"/>
        <end position="236"/>
    </location>
</feature>
<dbReference type="GO" id="GO:0005783">
    <property type="term" value="C:endoplasmic reticulum"/>
    <property type="evidence" value="ECO:0007669"/>
    <property type="project" value="TreeGrafter"/>
</dbReference>
<evidence type="ECO:0000313" key="11">
    <source>
        <dbReference type="Proteomes" id="UP000472272"/>
    </source>
</evidence>
<dbReference type="GO" id="GO:0005385">
    <property type="term" value="F:zinc ion transmembrane transporter activity"/>
    <property type="evidence" value="ECO:0007669"/>
    <property type="project" value="TreeGrafter"/>
</dbReference>
<sequence>RVVGSTGWPVGHFCLSACLFLVELVASRVTGSLLLLSCAFHTLGGALALAVALTDAWLVTGGHPSRRNTFGWVRARIAGTLASAVFLSALCLALLPKALRRVADPHVTQHALALMGIGAVGIPIHLARVGLHGQQPQDPGARSDWGALGPAGQRAGSPIEGRIRASDGWSQEPMAYLLGNGSSANGQPWMEEDREASPMPPSEKLGQWTTLCLGRVVACLGPAAVLLYSLMFHLLWPPCLGNAACLSHCPRSTCWAWHTAEALQWGRAPCWLLYLDPGLAVAVSVALLCLAWPALHSSALVLMQAAPEELDLGLLELQLRATEGVVAVRDLRVWQLDGPSSLVGTAHVRCRDVATCEAVMDRVQRVFCEHGVHAATVQPDLGVCPGGGWCEGAPRKRCLAPCPAMVMEYETTALERHSSFNFIENHRIVELEGSPAKKGSSSPIPCIAGSTAK</sequence>
<dbReference type="SUPFAM" id="SSF161111">
    <property type="entry name" value="Cation efflux protein transmembrane domain-like"/>
    <property type="match status" value="1"/>
</dbReference>
<dbReference type="Ensembl" id="ENSPMRT00000026582.1">
    <property type="protein sequence ID" value="ENSPMRP00000025051.1"/>
    <property type="gene ID" value="ENSPMRG00000016194.1"/>
</dbReference>
<keyword evidence="6 8" id="KW-0472">Membrane</keyword>
<dbReference type="OMA" id="FGWVRAR"/>
<dbReference type="InterPro" id="IPR027469">
    <property type="entry name" value="Cation_efflux_TMD_sf"/>
</dbReference>
<keyword evidence="5 8" id="KW-1133">Transmembrane helix</keyword>
<evidence type="ECO:0000256" key="6">
    <source>
        <dbReference type="ARBA" id="ARBA00023136"/>
    </source>
</evidence>
<evidence type="ECO:0000256" key="8">
    <source>
        <dbReference type="SAM" id="Phobius"/>
    </source>
</evidence>
<dbReference type="Pfam" id="PF01545">
    <property type="entry name" value="Cation_efflux"/>
    <property type="match status" value="1"/>
</dbReference>
<evidence type="ECO:0000256" key="1">
    <source>
        <dbReference type="ARBA" id="ARBA00004141"/>
    </source>
</evidence>
<evidence type="ECO:0000259" key="9">
    <source>
        <dbReference type="Pfam" id="PF01545"/>
    </source>
</evidence>
<feature type="transmembrane region" description="Helical" evidence="8">
    <location>
        <begin position="6"/>
        <end position="26"/>
    </location>
</feature>
<dbReference type="Gene3D" id="1.20.1510.10">
    <property type="entry name" value="Cation efflux protein transmembrane domain"/>
    <property type="match status" value="1"/>
</dbReference>
<feature type="domain" description="Cation efflux protein transmembrane" evidence="9">
    <location>
        <begin position="14"/>
        <end position="135"/>
    </location>
</feature>
<evidence type="ECO:0000313" key="10">
    <source>
        <dbReference type="Ensembl" id="ENSPMRP00000025051.1"/>
    </source>
</evidence>
<dbReference type="GO" id="GO:0005794">
    <property type="term" value="C:Golgi apparatus"/>
    <property type="evidence" value="ECO:0007669"/>
    <property type="project" value="TreeGrafter"/>
</dbReference>
<dbReference type="AlphaFoldDB" id="A0A670JKZ4"/>
<organism evidence="10 11">
    <name type="scientific">Podarcis muralis</name>
    <name type="common">Wall lizard</name>
    <name type="synonym">Lacerta muralis</name>
    <dbReference type="NCBI Taxonomy" id="64176"/>
    <lineage>
        <taxon>Eukaryota</taxon>
        <taxon>Metazoa</taxon>
        <taxon>Chordata</taxon>
        <taxon>Craniata</taxon>
        <taxon>Vertebrata</taxon>
        <taxon>Euteleostomi</taxon>
        <taxon>Lepidosauria</taxon>
        <taxon>Squamata</taxon>
        <taxon>Bifurcata</taxon>
        <taxon>Unidentata</taxon>
        <taxon>Episquamata</taxon>
        <taxon>Laterata</taxon>
        <taxon>Lacertibaenia</taxon>
        <taxon>Lacertidae</taxon>
        <taxon>Podarcis</taxon>
    </lineage>
</organism>
<comment type="subcellular location">
    <subcellularLocation>
        <location evidence="1">Membrane</location>
        <topology evidence="1">Multi-pass membrane protein</topology>
    </subcellularLocation>
</comment>
<keyword evidence="11" id="KW-1185">Reference proteome</keyword>
<keyword evidence="4" id="KW-0862">Zinc</keyword>
<dbReference type="PANTHER" id="PTHR45820">
    <property type="entry name" value="FI23527P1"/>
    <property type="match status" value="1"/>
</dbReference>